<dbReference type="InterPro" id="IPR036822">
    <property type="entry name" value="CutC-like_dom_sf"/>
</dbReference>
<reference evidence="4" key="1">
    <citation type="submission" date="2021-01" db="EMBL/GenBank/DDBJ databases">
        <title>Deciphering the adaptive evolutionary patterns associated with biogeogrpahic diversity in the finger millet blast pathogen Magnaporthe oryzae in Eastern Africa.</title>
        <authorList>
            <person name="Onyema G."/>
            <person name="Shittu T.A."/>
            <person name="Dodsworth S."/>
            <person name="Devilliers S."/>
            <person name="Muthumeenakshi S."/>
            <person name="Sreenivasaprasad S."/>
        </authorList>
    </citation>
    <scope>NUCLEOTIDE SEQUENCE</scope>
    <source>
        <strain evidence="4">D15/s37</strain>
    </source>
</reference>
<comment type="caution">
    <text evidence="4">The sequence shown here is derived from an EMBL/GenBank/DDBJ whole genome shotgun (WGS) entry which is preliminary data.</text>
</comment>
<name>A0ABQ8NG85_PYRGI</name>
<accession>A0ABQ8NG85</accession>
<dbReference type="InterPro" id="IPR005627">
    <property type="entry name" value="CutC-like"/>
</dbReference>
<dbReference type="Gene3D" id="3.20.20.380">
    <property type="entry name" value="Copper homeostasis (CutC) domain"/>
    <property type="match status" value="1"/>
</dbReference>
<dbReference type="SUPFAM" id="SSF110395">
    <property type="entry name" value="CutC-like"/>
    <property type="match status" value="1"/>
</dbReference>
<keyword evidence="5" id="KW-1185">Reference proteome</keyword>
<comment type="similarity">
    <text evidence="1">Belongs to the CutC family.</text>
</comment>
<organism evidence="4 5">
    <name type="scientific">Pyricularia grisea</name>
    <name type="common">Crabgrass-specific blast fungus</name>
    <name type="synonym">Magnaporthe grisea</name>
    <dbReference type="NCBI Taxonomy" id="148305"/>
    <lineage>
        <taxon>Eukaryota</taxon>
        <taxon>Fungi</taxon>
        <taxon>Dikarya</taxon>
        <taxon>Ascomycota</taxon>
        <taxon>Pezizomycotina</taxon>
        <taxon>Sordariomycetes</taxon>
        <taxon>Sordariomycetidae</taxon>
        <taxon>Magnaporthales</taxon>
        <taxon>Pyriculariaceae</taxon>
        <taxon>Pyricularia</taxon>
    </lineage>
</organism>
<feature type="region of interest" description="Disordered" evidence="3">
    <location>
        <begin position="92"/>
        <end position="189"/>
    </location>
</feature>
<sequence>MVGAQWSLEEERCFWQRIIPISPSRAGIDVAVRDENKWKELVPLMERWMGEEARRKYTAQMLYEHWYQNYQRSYSPNAYQFVRTYLLSIGEDPEASRPNRPGSSSRRGGVRKSVRGASSRGNRSSIQSQRESRSGSGRSTLSSSSPRNGANDTNTTRSETESRGAAPSATIDHPTYRTYATAGPSHQQVPFPIMSTEQSDHGFTARPVPVPQPFYNPDPRSADNDIREAALRLTELAASGRIISPSADGSEHSGSYFGSVASGGSGSGYGEYGHRASAHGYWPQFQEASNGYGVAPARYQPHSEHFSYPDSMPVVGAYSSAHQALAPGIMGRGPVHGGPYQLPPPIPPRLLAHCEQYSTIQGVFSRGSFNPSPTEVPPNSGQIIHLRPEVARGTAGVGENHVQERKGNDNGQWVIAEIARQNFFVTRARLISSKISQLTIKPMNHLEVPVFSPSSARQVAALGVNRIELNAAGSYGEGGLTPSLAELSELLSSTAAAPASQSQRVPVRVMIRPRGPPPAPSADFIYTPQELKAGMRDAIVAFKESNLMHAELGDGFVFGILKQQASALDEVVVDVDRNRELVRLAQPFTCVFHRAFDDVVGSTDRQEASLGQALEDVVACGFGGILTSGGPGNAPDNVETLRHIVCLASARNIEIIAGGGVRARNAQSIIREALRAQGPNDCGDDKGARWLHSSCLTSSAVGDVGDREIDKSEVTSLLQVLRHG</sequence>
<dbReference type="EMBL" id="JABSND010000146">
    <property type="protein sequence ID" value="KAI6296012.1"/>
    <property type="molecule type" value="Genomic_DNA"/>
</dbReference>
<gene>
    <name evidence="4" type="ORF">MCOR33_007262</name>
</gene>
<evidence type="ECO:0000256" key="3">
    <source>
        <dbReference type="SAM" id="MobiDB-lite"/>
    </source>
</evidence>
<feature type="compositionally biased region" description="Low complexity" evidence="3">
    <location>
        <begin position="96"/>
        <end position="107"/>
    </location>
</feature>
<evidence type="ECO:0000313" key="5">
    <source>
        <dbReference type="Proteomes" id="UP001059893"/>
    </source>
</evidence>
<protein>
    <recommendedName>
        <fullName evidence="2">Copper homeostasis protein cutC homolog</fullName>
    </recommendedName>
</protein>
<feature type="compositionally biased region" description="Low complexity" evidence="3">
    <location>
        <begin position="115"/>
        <end position="147"/>
    </location>
</feature>
<evidence type="ECO:0000256" key="1">
    <source>
        <dbReference type="ARBA" id="ARBA00007768"/>
    </source>
</evidence>
<dbReference type="Pfam" id="PF03932">
    <property type="entry name" value="CutC"/>
    <property type="match status" value="1"/>
</dbReference>
<dbReference type="Proteomes" id="UP001059893">
    <property type="component" value="Unassembled WGS sequence"/>
</dbReference>
<dbReference type="PANTHER" id="PTHR12598">
    <property type="entry name" value="COPPER HOMEOSTASIS PROTEIN CUTC"/>
    <property type="match status" value="1"/>
</dbReference>
<dbReference type="PANTHER" id="PTHR12598:SF0">
    <property type="entry name" value="COPPER HOMEOSTASIS PROTEIN CUTC HOMOLOG"/>
    <property type="match status" value="1"/>
</dbReference>
<evidence type="ECO:0000256" key="2">
    <source>
        <dbReference type="ARBA" id="ARBA00019014"/>
    </source>
</evidence>
<proteinExistence type="inferred from homology"/>
<feature type="compositionally biased region" description="Polar residues" evidence="3">
    <location>
        <begin position="148"/>
        <end position="157"/>
    </location>
</feature>
<evidence type="ECO:0000313" key="4">
    <source>
        <dbReference type="EMBL" id="KAI6296012.1"/>
    </source>
</evidence>